<evidence type="ECO:0000256" key="1">
    <source>
        <dbReference type="SAM" id="Phobius"/>
    </source>
</evidence>
<feature type="domain" description="Oxidoreductase molybdopterin-binding" evidence="2">
    <location>
        <begin position="215"/>
        <end position="358"/>
    </location>
</feature>
<feature type="transmembrane region" description="Helical" evidence="1">
    <location>
        <begin position="50"/>
        <end position="67"/>
    </location>
</feature>
<dbReference type="InterPro" id="IPR036374">
    <property type="entry name" value="OxRdtase_Mopterin-bd_sf"/>
</dbReference>
<evidence type="ECO:0000259" key="2">
    <source>
        <dbReference type="Pfam" id="PF00174"/>
    </source>
</evidence>
<keyword evidence="1" id="KW-0472">Membrane</keyword>
<dbReference type="Pfam" id="PF00174">
    <property type="entry name" value="Oxidored_molyb"/>
    <property type="match status" value="1"/>
</dbReference>
<dbReference type="CDD" id="cd00321">
    <property type="entry name" value="SO_family_Moco"/>
    <property type="match status" value="1"/>
</dbReference>
<protein>
    <submittedName>
        <fullName evidence="3">Sulfite oxidase</fullName>
    </submittedName>
</protein>
<proteinExistence type="predicted"/>
<reference evidence="3 4" key="1">
    <citation type="journal article" date="2014" name="Front. Microbiol.">
        <title>Population and genomic analysis of the genus Halorubrum.</title>
        <authorList>
            <person name="Fullmer M.S."/>
            <person name="Soucy S.M."/>
            <person name="Swithers K.S."/>
            <person name="Makkay A.M."/>
            <person name="Wheeler R."/>
            <person name="Ventosa A."/>
            <person name="Gogarten J.P."/>
            <person name="Papke R.T."/>
        </authorList>
    </citation>
    <scope>NUCLEOTIDE SEQUENCE [LARGE SCALE GENOMIC DNA]</scope>
    <source>
        <strain evidence="3 4">C49</strain>
    </source>
</reference>
<dbReference type="InterPro" id="IPR000572">
    <property type="entry name" value="OxRdtase_Mopterin-bd_dom"/>
</dbReference>
<dbReference type="SUPFAM" id="SSF56524">
    <property type="entry name" value="Oxidoreductase molybdopterin-binding domain"/>
    <property type="match status" value="1"/>
</dbReference>
<keyword evidence="4" id="KW-1185">Reference proteome</keyword>
<comment type="caution">
    <text evidence="3">The sequence shown here is derived from an EMBL/GenBank/DDBJ whole genome shotgun (WGS) entry which is preliminary data.</text>
</comment>
<feature type="transmembrane region" description="Helical" evidence="1">
    <location>
        <begin position="88"/>
        <end position="108"/>
    </location>
</feature>
<feature type="transmembrane region" description="Helical" evidence="1">
    <location>
        <begin position="114"/>
        <end position="135"/>
    </location>
</feature>
<gene>
    <name evidence="3" type="ORF">DJ69_00565</name>
</gene>
<feature type="transmembrane region" description="Helical" evidence="1">
    <location>
        <begin position="21"/>
        <end position="44"/>
    </location>
</feature>
<dbReference type="PANTHER" id="PTHR43032:SF2">
    <property type="entry name" value="BLL0505 PROTEIN"/>
    <property type="match status" value="1"/>
</dbReference>
<evidence type="ECO:0000313" key="4">
    <source>
        <dbReference type="Proteomes" id="UP000222824"/>
    </source>
</evidence>
<dbReference type="Gene3D" id="3.90.420.10">
    <property type="entry name" value="Oxidoreductase, molybdopterin-binding domain"/>
    <property type="match status" value="1"/>
</dbReference>
<dbReference type="OrthoDB" id="9576at2157"/>
<sequence>MGARARLRGAVDRLEPPPRAVDWSLFAFVVAEAITGLVSFTVGVPEGWPLFWLHRALGVGIVALLAWKLARVRQRLTDPGLWRRSTALSVLTLVAALGALATGIAWVFGLDVRLSYWTLLSVHVGFGLALVPLVGAHAATRFRLPRRVDFERRRTAVRYTVLLAAGAAMYRLQQGINDALDTAGSDRRFTGSQPRAGAGNGAFPITSWVADDPDPIDRDDYRLRVDGLVSAPVDLTAADLAADHEAELLLDCTSGWYTVQEWGGIRVGDLLEAAGGTATENADREPAYVRFTSVTGYRWSLPLDEARGALLATHVGGERLSHGHGAPARLVAPDRRGFQWVKWVTRVEVRSEYDLGQWVVTLVSGFD</sequence>
<dbReference type="EMBL" id="NHOA01000004">
    <property type="protein sequence ID" value="PHQ40502.1"/>
    <property type="molecule type" value="Genomic_DNA"/>
</dbReference>
<accession>A0A2G1WNE1</accession>
<dbReference type="PRINTS" id="PR00407">
    <property type="entry name" value="EUMOPTERIN"/>
</dbReference>
<evidence type="ECO:0000313" key="3">
    <source>
        <dbReference type="EMBL" id="PHQ40502.1"/>
    </source>
</evidence>
<keyword evidence="1" id="KW-1133">Transmembrane helix</keyword>
<dbReference type="GO" id="GO:0016491">
    <property type="term" value="F:oxidoreductase activity"/>
    <property type="evidence" value="ECO:0007669"/>
    <property type="project" value="InterPro"/>
</dbReference>
<organism evidence="3 4">
    <name type="scientific">Halorubrum persicum</name>
    <dbReference type="NCBI Taxonomy" id="1383844"/>
    <lineage>
        <taxon>Archaea</taxon>
        <taxon>Methanobacteriati</taxon>
        <taxon>Methanobacteriota</taxon>
        <taxon>Stenosarchaea group</taxon>
        <taxon>Halobacteria</taxon>
        <taxon>Halobacteriales</taxon>
        <taxon>Haloferacaceae</taxon>
        <taxon>Halorubrum</taxon>
    </lineage>
</organism>
<dbReference type="InterPro" id="IPR008335">
    <property type="entry name" value="Mopterin_OxRdtase_euk"/>
</dbReference>
<feature type="transmembrane region" description="Helical" evidence="1">
    <location>
        <begin position="156"/>
        <end position="172"/>
    </location>
</feature>
<dbReference type="PANTHER" id="PTHR43032">
    <property type="entry name" value="PROTEIN-METHIONINE-SULFOXIDE REDUCTASE"/>
    <property type="match status" value="1"/>
</dbReference>
<dbReference type="AlphaFoldDB" id="A0A2G1WNE1"/>
<dbReference type="Proteomes" id="UP000222824">
    <property type="component" value="Unassembled WGS sequence"/>
</dbReference>
<keyword evidence="1" id="KW-0812">Transmembrane</keyword>
<dbReference type="RefSeq" id="WP_099253821.1">
    <property type="nucleotide sequence ID" value="NZ_NHOA01000004.1"/>
</dbReference>
<name>A0A2G1WNE1_9EURY</name>